<gene>
    <name evidence="2" type="ORF">DID88_005139</name>
</gene>
<accession>A0A395IET7</accession>
<evidence type="ECO:0000313" key="3">
    <source>
        <dbReference type="Proteomes" id="UP000249056"/>
    </source>
</evidence>
<name>A0A395IET7_9HELO</name>
<organism evidence="2 3">
    <name type="scientific">Monilinia fructigena</name>
    <dbReference type="NCBI Taxonomy" id="38457"/>
    <lineage>
        <taxon>Eukaryota</taxon>
        <taxon>Fungi</taxon>
        <taxon>Dikarya</taxon>
        <taxon>Ascomycota</taxon>
        <taxon>Pezizomycotina</taxon>
        <taxon>Leotiomycetes</taxon>
        <taxon>Helotiales</taxon>
        <taxon>Sclerotiniaceae</taxon>
        <taxon>Monilinia</taxon>
    </lineage>
</organism>
<keyword evidence="3" id="KW-1185">Reference proteome</keyword>
<feature type="compositionally biased region" description="Basic and acidic residues" evidence="1">
    <location>
        <begin position="225"/>
        <end position="234"/>
    </location>
</feature>
<proteinExistence type="predicted"/>
<feature type="region of interest" description="Disordered" evidence="1">
    <location>
        <begin position="181"/>
        <end position="201"/>
    </location>
</feature>
<evidence type="ECO:0000313" key="2">
    <source>
        <dbReference type="EMBL" id="RAL58434.1"/>
    </source>
</evidence>
<evidence type="ECO:0000256" key="1">
    <source>
        <dbReference type="SAM" id="MobiDB-lite"/>
    </source>
</evidence>
<sequence>MDTNSPTRRKLKRNHPSMQTSQRKEQNAWKPNTVPVEIFNLIIQYLPRSTIQDMRLVSREFEANVLWSAHQTLCHVFEVDMSKLINPPIKHDHDTIVTFWGSYKWPFQTYNRYAQLEGLEQKADETHTMTKALQFIETAEELGLSIDGGLGWLAGPDINQKVVERGEKPVVFGSSRFIPESKPSRSTRLQVHDSRQPRAELSTRQRSIIQRMLQEAGYRNDLLDRSFDNAHSDDGQVGTVNTAPRQGRRRNAPAIPYSQFEEGIARIIGGHFRNDGSAATEDPDDDEFSDEHGLSSEGEAEGDSQGEGSGLTIPSWDAADDESYIPNGFVSIDSDDNEDWTCESRKKQNPHPLKPNELTGAQKEMLLELEWAQRAFMQTFTIAVIDSPVTFVGVKKLTIARLPSTHLPILIRDDFWNSLPNLDLLSLGIIPDWRELAKLPTSWVQDNRLLPSKAVTRVFQLLFKQISPRQNIQSLHFEWICGGEYAPGIFHRNQHVLAAPVVSQSIEMLNRVGEKEVLSLPYIQNLSLKNCWFSPHIFTEFIKELKESDLQCLTLDSVSLTAFIRPGAHPAPLTTNPWNHQNNLAQAMAANIGVGHPFFLPPNLNQPVLAGQPAQLSGIVNNSNTEPSWLNQPRYGSWAQVIDTLTPGNRLADFRYAGGFTEQAEPREQSGFKKLVFKSCGYVRIPCDFDQSSVTHHGLNHRGSVPAAVTKRINDYENMMMKSGDSLLGSITNTMSDREMDTLKEAWNMNFGWGSSQQMTEAKHDGIVNAGVGRFNGSLEALAQPPDTDLIDL</sequence>
<dbReference type="EMBL" id="QKRW01000082">
    <property type="protein sequence ID" value="RAL58434.1"/>
    <property type="molecule type" value="Genomic_DNA"/>
</dbReference>
<comment type="caution">
    <text evidence="2">The sequence shown here is derived from an EMBL/GenBank/DDBJ whole genome shotgun (WGS) entry which is preliminary data.</text>
</comment>
<dbReference type="OrthoDB" id="4194555at2759"/>
<feature type="compositionally biased region" description="Basic and acidic residues" evidence="1">
    <location>
        <begin position="190"/>
        <end position="201"/>
    </location>
</feature>
<reference evidence="2 3" key="1">
    <citation type="submission" date="2018-06" db="EMBL/GenBank/DDBJ databases">
        <title>Genome Sequence of the Brown Rot Fungal Pathogen Monilinia fructigena.</title>
        <authorList>
            <person name="Landi L."/>
            <person name="De Miccolis Angelini R.M."/>
            <person name="Pollastro S."/>
            <person name="Abate D."/>
            <person name="Faretra F."/>
            <person name="Romanazzi G."/>
        </authorList>
    </citation>
    <scope>NUCLEOTIDE SEQUENCE [LARGE SCALE GENOMIC DNA]</scope>
    <source>
        <strain evidence="2 3">Mfrg269</strain>
    </source>
</reference>
<feature type="region of interest" description="Disordered" evidence="1">
    <location>
        <begin position="1"/>
        <end position="28"/>
    </location>
</feature>
<dbReference type="Proteomes" id="UP000249056">
    <property type="component" value="Unassembled WGS sequence"/>
</dbReference>
<dbReference type="AlphaFoldDB" id="A0A395IET7"/>
<evidence type="ECO:0008006" key="4">
    <source>
        <dbReference type="Google" id="ProtNLM"/>
    </source>
</evidence>
<feature type="region of interest" description="Disordered" evidence="1">
    <location>
        <begin position="225"/>
        <end position="255"/>
    </location>
</feature>
<protein>
    <recommendedName>
        <fullName evidence="4">F-box domain-containing protein</fullName>
    </recommendedName>
</protein>
<feature type="region of interest" description="Disordered" evidence="1">
    <location>
        <begin position="272"/>
        <end position="357"/>
    </location>
</feature>